<accession>A0A7H4MLY3</accession>
<organism evidence="1 2">
    <name type="scientific">Klebsiella variicola</name>
    <dbReference type="NCBI Taxonomy" id="244366"/>
    <lineage>
        <taxon>Bacteria</taxon>
        <taxon>Pseudomonadati</taxon>
        <taxon>Pseudomonadota</taxon>
        <taxon>Gammaproteobacteria</taxon>
        <taxon>Enterobacterales</taxon>
        <taxon>Enterobacteriaceae</taxon>
        <taxon>Klebsiella/Raoultella group</taxon>
        <taxon>Klebsiella</taxon>
        <taxon>Klebsiella pneumoniae complex</taxon>
    </lineage>
</organism>
<dbReference type="AlphaFoldDB" id="A0A7H4MLY3"/>
<reference evidence="1 2" key="1">
    <citation type="submission" date="2018-06" db="EMBL/GenBank/DDBJ databases">
        <authorList>
            <consortium name="Pathogen Informatics"/>
            <person name="Doyle S."/>
        </authorList>
    </citation>
    <scope>NUCLEOTIDE SEQUENCE [LARGE SCALE GENOMIC DNA]</scope>
    <source>
        <strain evidence="1 2">NCTC9177</strain>
    </source>
</reference>
<evidence type="ECO:0000313" key="2">
    <source>
        <dbReference type="Proteomes" id="UP000254545"/>
    </source>
</evidence>
<evidence type="ECO:0000313" key="1">
    <source>
        <dbReference type="EMBL" id="STS91333.1"/>
    </source>
</evidence>
<comment type="caution">
    <text evidence="1">The sequence shown here is derived from an EMBL/GenBank/DDBJ whole genome shotgun (WGS) entry which is preliminary data.</text>
</comment>
<protein>
    <submittedName>
        <fullName evidence="1">Uncharacterized protein</fullName>
    </submittedName>
</protein>
<dbReference type="Proteomes" id="UP000254545">
    <property type="component" value="Unassembled WGS sequence"/>
</dbReference>
<name>A0A7H4MLY3_KLEVA</name>
<dbReference type="EMBL" id="UGKR01000003">
    <property type="protein sequence ID" value="STS91333.1"/>
    <property type="molecule type" value="Genomic_DNA"/>
</dbReference>
<sequence length="48" mass="5762">MKNKIALEEHFATEDTLEDSYDSIYPEKWHEIKYHIQAVGEQRLRQNG</sequence>
<gene>
    <name evidence="1" type="ORF">NCTC9177_05239</name>
</gene>
<proteinExistence type="predicted"/>